<comment type="cofactor">
    <cofactor evidence="11">
        <name>Mg(2+)</name>
        <dbReference type="ChEBI" id="CHEBI:18420"/>
    </cofactor>
</comment>
<reference evidence="14 15" key="1">
    <citation type="submission" date="2017-08" db="EMBL/GenBank/DDBJ databases">
        <authorList>
            <person name="de Groot N.N."/>
        </authorList>
    </citation>
    <scope>NUCLEOTIDE SEQUENCE [LARGE SCALE GENOMIC DNA]</scope>
    <source>
        <strain evidence="14 15">HM2</strain>
    </source>
</reference>
<dbReference type="GO" id="GO:0000155">
    <property type="term" value="F:phosphorelay sensor kinase activity"/>
    <property type="evidence" value="ECO:0007669"/>
    <property type="project" value="InterPro"/>
</dbReference>
<dbReference type="InterPro" id="IPR028979">
    <property type="entry name" value="Ser_kin/Pase_Hpr-like_N_sf"/>
</dbReference>
<dbReference type="HAMAP" id="MF_01249">
    <property type="entry name" value="HPr_kinase"/>
    <property type="match status" value="1"/>
</dbReference>
<proteinExistence type="inferred from homology"/>
<dbReference type="Gene3D" id="3.40.50.300">
    <property type="entry name" value="P-loop containing nucleotide triphosphate hydrolases"/>
    <property type="match status" value="1"/>
</dbReference>
<dbReference type="EC" id="2.7.11.-" evidence="11"/>
<feature type="domain" description="HPr kinase/phosphorylase C-terminal" evidence="13">
    <location>
        <begin position="147"/>
        <end position="313"/>
    </location>
</feature>
<comment type="function">
    <text evidence="11">Catalyzes the ATP- as well as the pyrophosphate-dependent phosphorylation of a specific serine residue in HPr, a phosphocarrier protein of the phosphoenolpyruvate-dependent sugar phosphotransferase system (PTS). HprK/P also catalyzes the pyrophosphate-producing, inorganic phosphate-dependent dephosphorylation (phosphorolysis) of seryl-phosphorylated HPr (P-Ser-HPr).</text>
</comment>
<dbReference type="NCBIfam" id="TIGR00679">
    <property type="entry name" value="hpr-ser"/>
    <property type="match status" value="1"/>
</dbReference>
<evidence type="ECO:0000256" key="8">
    <source>
        <dbReference type="ARBA" id="ARBA00022840"/>
    </source>
</evidence>
<evidence type="ECO:0000256" key="9">
    <source>
        <dbReference type="ARBA" id="ARBA00023268"/>
    </source>
</evidence>
<dbReference type="Pfam" id="PF02603">
    <property type="entry name" value="Hpr_kinase_N"/>
    <property type="match status" value="1"/>
</dbReference>
<evidence type="ECO:0000259" key="12">
    <source>
        <dbReference type="Pfam" id="PF02603"/>
    </source>
</evidence>
<evidence type="ECO:0000256" key="1">
    <source>
        <dbReference type="ARBA" id="ARBA00001120"/>
    </source>
</evidence>
<feature type="region of interest" description="Important for the catalytic mechanism of both phosphorylation and dephosphorylation" evidence="11">
    <location>
        <begin position="216"/>
        <end position="225"/>
    </location>
</feature>
<feature type="active site" evidence="11">
    <location>
        <position position="154"/>
    </location>
</feature>
<organism evidence="14 15">
    <name type="scientific">Fibrobacter succinogenes</name>
    <name type="common">Bacteroides succinogenes</name>
    <dbReference type="NCBI Taxonomy" id="833"/>
    <lineage>
        <taxon>Bacteria</taxon>
        <taxon>Pseudomonadati</taxon>
        <taxon>Fibrobacterota</taxon>
        <taxon>Fibrobacteria</taxon>
        <taxon>Fibrobacterales</taxon>
        <taxon>Fibrobacteraceae</taxon>
        <taxon>Fibrobacter</taxon>
    </lineage>
</organism>
<feature type="binding site" evidence="11">
    <location>
        <position position="217"/>
    </location>
    <ligand>
        <name>Mg(2+)</name>
        <dbReference type="ChEBI" id="CHEBI:18420"/>
    </ligand>
</feature>
<dbReference type="EMBL" id="UHJL01000002">
    <property type="protein sequence ID" value="SUQ24431.1"/>
    <property type="molecule type" value="Genomic_DNA"/>
</dbReference>
<keyword evidence="7 11" id="KW-0418">Kinase</keyword>
<dbReference type="PANTHER" id="PTHR30305">
    <property type="entry name" value="PROTEIN YJDM-RELATED"/>
    <property type="match status" value="1"/>
</dbReference>
<comment type="similarity">
    <text evidence="2 11">Belongs to the HPrK/P family.</text>
</comment>
<dbReference type="CDD" id="cd01918">
    <property type="entry name" value="HprK_C"/>
    <property type="match status" value="1"/>
</dbReference>
<dbReference type="RefSeq" id="WP_015731957.1">
    <property type="nucleotide sequence ID" value="NZ_UHJL01000002.1"/>
</dbReference>
<keyword evidence="11" id="KW-0460">Magnesium</keyword>
<evidence type="ECO:0000256" key="2">
    <source>
        <dbReference type="ARBA" id="ARBA00006883"/>
    </source>
</evidence>
<feature type="domain" description="HPr(Ser) kinase/phosphorylase N-terminal" evidence="12">
    <location>
        <begin position="28"/>
        <end position="140"/>
    </location>
</feature>
<comment type="subunit">
    <text evidence="3 11">Homohexamer.</text>
</comment>
<keyword evidence="5 11" id="KW-0808">Transferase</keyword>
<feature type="active site" evidence="11">
    <location>
        <position position="258"/>
    </location>
</feature>
<comment type="miscellaneous">
    <text evidence="11">Both phosphorylation and phosphorolysis are carried out by the same active site and suggest a common mechanism for both reactions.</text>
</comment>
<dbReference type="AlphaFoldDB" id="A0A380S7G0"/>
<dbReference type="GO" id="GO:0005524">
    <property type="term" value="F:ATP binding"/>
    <property type="evidence" value="ECO:0007669"/>
    <property type="project" value="UniProtKB-UniRule"/>
</dbReference>
<dbReference type="InterPro" id="IPR011104">
    <property type="entry name" value="Hpr_kin/Pase_C"/>
</dbReference>
<dbReference type="EC" id="2.7.4.-" evidence="11"/>
<dbReference type="Gene3D" id="3.40.1390.20">
    <property type="entry name" value="HprK N-terminal domain-like"/>
    <property type="match status" value="1"/>
</dbReference>
<keyword evidence="6 11" id="KW-0547">Nucleotide-binding</keyword>
<sequence>MADRLNDIKILHRERFPVRDFFIRYGKDLQMVQHCPDEDMESCIEESGIHRPGLAMAGYTKVYSSQQIQVIGHTEWNYLESVGPEARAKIFENLSVFRAPMWVVTHAQTPHDELRNMCNRLHIPLFSTTLHTFEFFKISQRILDEFFAPHAIIHGSLVDVYGVGMLYVGESNVGKSECVLDLVESGHRMVADDVVHISHVGKSIIGRPDPLIRHHMEIRGVGILDIRSMFGIHAIRKVKKIEMIVELQQWRQDVSYERTGLNEMEENVMGVNIPKVVLPVAPGKNMTVISEVIAMNALMKMSGQNVAKDFNESLMQKIKAKAKGEFTDDLLDFNPQNWSFYE</sequence>
<evidence type="ECO:0000259" key="13">
    <source>
        <dbReference type="Pfam" id="PF07475"/>
    </source>
</evidence>
<dbReference type="SUPFAM" id="SSF53795">
    <property type="entry name" value="PEP carboxykinase-like"/>
    <property type="match status" value="1"/>
</dbReference>
<comment type="catalytic activity">
    <reaction evidence="1 11">
        <text>[HPr protein]-L-serine + ATP = [HPr protein]-O-phospho-L-serine + ADP + H(+)</text>
        <dbReference type="Rhea" id="RHEA:46600"/>
        <dbReference type="Rhea" id="RHEA-COMP:11602"/>
        <dbReference type="Rhea" id="RHEA-COMP:11603"/>
        <dbReference type="ChEBI" id="CHEBI:15378"/>
        <dbReference type="ChEBI" id="CHEBI:29999"/>
        <dbReference type="ChEBI" id="CHEBI:30616"/>
        <dbReference type="ChEBI" id="CHEBI:83421"/>
        <dbReference type="ChEBI" id="CHEBI:456216"/>
    </reaction>
</comment>
<name>A0A380S7G0_FIBSU</name>
<keyword evidence="8 11" id="KW-0067">ATP-binding</keyword>
<dbReference type="Pfam" id="PF07475">
    <property type="entry name" value="Hpr_kinase_C"/>
    <property type="match status" value="1"/>
</dbReference>
<dbReference type="PANTHER" id="PTHR30305:SF1">
    <property type="entry name" value="HPR KINASE_PHOSPHORYLASE"/>
    <property type="match status" value="1"/>
</dbReference>
<dbReference type="GO" id="GO:0004712">
    <property type="term" value="F:protein serine/threonine/tyrosine kinase activity"/>
    <property type="evidence" value="ECO:0007669"/>
    <property type="project" value="UniProtKB-UniRule"/>
</dbReference>
<evidence type="ECO:0000256" key="7">
    <source>
        <dbReference type="ARBA" id="ARBA00022777"/>
    </source>
</evidence>
<evidence type="ECO:0000256" key="4">
    <source>
        <dbReference type="ARBA" id="ARBA00022527"/>
    </source>
</evidence>
<gene>
    <name evidence="11" type="primary">hprK</name>
    <name evidence="14" type="ORF">SAMN05661053_1832</name>
</gene>
<dbReference type="InterPro" id="IPR027417">
    <property type="entry name" value="P-loop_NTPase"/>
</dbReference>
<evidence type="ECO:0000256" key="10">
    <source>
        <dbReference type="ARBA" id="ARBA00047657"/>
    </source>
</evidence>
<feature type="region of interest" description="Important for the catalytic mechanism of dephosphorylation" evidence="11">
    <location>
        <begin position="279"/>
        <end position="284"/>
    </location>
</feature>
<keyword evidence="4 11" id="KW-0723">Serine/threonine-protein kinase</keyword>
<evidence type="ECO:0000313" key="15">
    <source>
        <dbReference type="Proteomes" id="UP000255423"/>
    </source>
</evidence>
<evidence type="ECO:0000313" key="14">
    <source>
        <dbReference type="EMBL" id="SUQ24431.1"/>
    </source>
</evidence>
<comment type="domain">
    <text evidence="11">The Walker A ATP-binding motif also binds Pi and PPi.</text>
</comment>
<dbReference type="GO" id="GO:0004674">
    <property type="term" value="F:protein serine/threonine kinase activity"/>
    <property type="evidence" value="ECO:0007669"/>
    <property type="project" value="UniProtKB-KW"/>
</dbReference>
<keyword evidence="11" id="KW-0479">Metal-binding</keyword>
<dbReference type="Proteomes" id="UP000255423">
    <property type="component" value="Unassembled WGS sequence"/>
</dbReference>
<feature type="binding site" evidence="11">
    <location>
        <position position="176"/>
    </location>
    <ligand>
        <name>Mg(2+)</name>
        <dbReference type="ChEBI" id="CHEBI:18420"/>
    </ligand>
</feature>
<evidence type="ECO:0000256" key="6">
    <source>
        <dbReference type="ARBA" id="ARBA00022741"/>
    </source>
</evidence>
<accession>A0A380S7G0</accession>
<feature type="active site" description="Proton acceptor; for phosphorylation activity. Proton donor; for dephosphorylation activity" evidence="11">
    <location>
        <position position="193"/>
    </location>
</feature>
<protein>
    <recommendedName>
        <fullName evidence="11">HPr kinase/phosphorylase</fullName>
        <shortName evidence="11">HPrK/P</shortName>
        <ecNumber evidence="11">2.7.11.-</ecNumber>
        <ecNumber evidence="11">2.7.4.-</ecNumber>
    </recommendedName>
    <alternativeName>
        <fullName evidence="11">HPr(Ser) kinase/phosphorylase</fullName>
    </alternativeName>
</protein>
<dbReference type="GO" id="GO:0006109">
    <property type="term" value="P:regulation of carbohydrate metabolic process"/>
    <property type="evidence" value="ECO:0007669"/>
    <property type="project" value="UniProtKB-UniRule"/>
</dbReference>
<feature type="active site" evidence="11">
    <location>
        <position position="175"/>
    </location>
</feature>
<dbReference type="SUPFAM" id="SSF75138">
    <property type="entry name" value="HprK N-terminal domain-like"/>
    <property type="match status" value="1"/>
</dbReference>
<comment type="caution">
    <text evidence="11">Lacks conserved residue(s) required for the propagation of feature annotation.</text>
</comment>
<dbReference type="OMA" id="IFPGKNI"/>
<keyword evidence="9 11" id="KW-0511">Multifunctional enzyme</keyword>
<comment type="catalytic activity">
    <reaction evidence="10 11">
        <text>[HPr protein]-O-phospho-L-serine + phosphate + H(+) = [HPr protein]-L-serine + diphosphate</text>
        <dbReference type="Rhea" id="RHEA:46604"/>
        <dbReference type="Rhea" id="RHEA-COMP:11602"/>
        <dbReference type="Rhea" id="RHEA-COMP:11603"/>
        <dbReference type="ChEBI" id="CHEBI:15378"/>
        <dbReference type="ChEBI" id="CHEBI:29999"/>
        <dbReference type="ChEBI" id="CHEBI:33019"/>
        <dbReference type="ChEBI" id="CHEBI:43474"/>
        <dbReference type="ChEBI" id="CHEBI:83421"/>
    </reaction>
</comment>
<evidence type="ECO:0000256" key="3">
    <source>
        <dbReference type="ARBA" id="ARBA00011643"/>
    </source>
</evidence>
<evidence type="ECO:0000256" key="5">
    <source>
        <dbReference type="ARBA" id="ARBA00022679"/>
    </source>
</evidence>
<dbReference type="InterPro" id="IPR011126">
    <property type="entry name" value="Hpr_kin/Pase_Hpr_N"/>
</dbReference>
<dbReference type="GO" id="GO:0000287">
    <property type="term" value="F:magnesium ion binding"/>
    <property type="evidence" value="ECO:0007669"/>
    <property type="project" value="UniProtKB-UniRule"/>
</dbReference>
<evidence type="ECO:0000256" key="11">
    <source>
        <dbReference type="HAMAP-Rule" id="MF_01249"/>
    </source>
</evidence>
<dbReference type="InterPro" id="IPR003755">
    <property type="entry name" value="HPr(Ser)_kin/Pase"/>
</dbReference>